<evidence type="ECO:0000313" key="2">
    <source>
        <dbReference type="Proteomes" id="UP000317650"/>
    </source>
</evidence>
<protein>
    <submittedName>
        <fullName evidence="1">Uncharacterized protein</fullName>
    </submittedName>
</protein>
<dbReference type="EMBL" id="PYDT01000009">
    <property type="protein sequence ID" value="THU48886.1"/>
    <property type="molecule type" value="Genomic_DNA"/>
</dbReference>
<name>A0A4V4H3N1_MUSBA</name>
<keyword evidence="2" id="KW-1185">Reference proteome</keyword>
<evidence type="ECO:0000313" key="1">
    <source>
        <dbReference type="EMBL" id="THU48886.1"/>
    </source>
</evidence>
<proteinExistence type="predicted"/>
<organism evidence="1 2">
    <name type="scientific">Musa balbisiana</name>
    <name type="common">Banana</name>
    <dbReference type="NCBI Taxonomy" id="52838"/>
    <lineage>
        <taxon>Eukaryota</taxon>
        <taxon>Viridiplantae</taxon>
        <taxon>Streptophyta</taxon>
        <taxon>Embryophyta</taxon>
        <taxon>Tracheophyta</taxon>
        <taxon>Spermatophyta</taxon>
        <taxon>Magnoliopsida</taxon>
        <taxon>Liliopsida</taxon>
        <taxon>Zingiberales</taxon>
        <taxon>Musaceae</taxon>
        <taxon>Musa</taxon>
    </lineage>
</organism>
<sequence length="383" mass="42903">MDHMQSLTTSQIGLTFCCQKLRPGSSDESQVQRRKELTPTAAADRVTARKRPCVWVSDIHAMHFSSEQSSWYQPCVRCLFDLEHEVTAEVGSLHILNGDQDIANWNKPFAYHDKNEPNGPHMNMNECTRHQKQATEKTSLPIPNYQTHLYNNQGVSCNIFHYFDSTEAHICYKGRKMIQWWGFGSHEQLLNSHKVIYFSFARTKRCSDRDLGNMDDYLGNDLIWHGSKPCPSLVNEKRSGFGQENKKVRADIGEPAKHSAARTSFRPVPTAGVRSWGILVAPPSFATHSSAIFTAASVAVLLSRISFSISAFGSLILRRMVPSLPSSASTAADVVFPVTKISDMLRRVSIRLSSRSLALRCICPDQALRGARWSGTRGSSTRK</sequence>
<dbReference type="Proteomes" id="UP000317650">
    <property type="component" value="Chromosome 6"/>
</dbReference>
<comment type="caution">
    <text evidence="1">The sequence shown here is derived from an EMBL/GenBank/DDBJ whole genome shotgun (WGS) entry which is preliminary data.</text>
</comment>
<reference evidence="1 2" key="1">
    <citation type="journal article" date="2019" name="Nat. Plants">
        <title>Genome sequencing of Musa balbisiana reveals subgenome evolution and function divergence in polyploid bananas.</title>
        <authorList>
            <person name="Yao X."/>
        </authorList>
    </citation>
    <scope>NUCLEOTIDE SEQUENCE [LARGE SCALE GENOMIC DNA]</scope>
    <source>
        <strain evidence="2">cv. DH-PKW</strain>
        <tissue evidence="1">Leaves</tissue>
    </source>
</reference>
<gene>
    <name evidence="1" type="ORF">C4D60_Mb06t03720</name>
</gene>
<dbReference type="AlphaFoldDB" id="A0A4V4H3N1"/>
<accession>A0A4V4H3N1</accession>